<dbReference type="AlphaFoldDB" id="A0A1G4JWF2"/>
<keyword evidence="2" id="KW-1185">Reference proteome</keyword>
<protein>
    <submittedName>
        <fullName evidence="1">LADA_0G14510g1_1</fullName>
    </submittedName>
</protein>
<evidence type="ECO:0000313" key="2">
    <source>
        <dbReference type="Proteomes" id="UP000190274"/>
    </source>
</evidence>
<name>A0A1G4JWF2_9SACH</name>
<dbReference type="Proteomes" id="UP000190274">
    <property type="component" value="Chromosome G"/>
</dbReference>
<dbReference type="PANTHER" id="PTHR23389">
    <property type="entry name" value="CHROMOSOME TRANSMISSION FIDELITY FACTOR 18"/>
    <property type="match status" value="1"/>
</dbReference>
<dbReference type="OrthoDB" id="10064318at2759"/>
<dbReference type="InterPro" id="IPR027417">
    <property type="entry name" value="P-loop_NTPase"/>
</dbReference>
<gene>
    <name evidence="1" type="ORF">LADA_0G14510G</name>
</gene>
<dbReference type="PANTHER" id="PTHR23389:SF11">
    <property type="entry name" value="TELOMERE LENGTH REGULATION PROTEIN ELG1"/>
    <property type="match status" value="1"/>
</dbReference>
<dbReference type="EMBL" id="LT598457">
    <property type="protein sequence ID" value="SCU95252.1"/>
    <property type="molecule type" value="Genomic_DNA"/>
</dbReference>
<organism evidence="1 2">
    <name type="scientific">Lachancea dasiensis</name>
    <dbReference type="NCBI Taxonomy" id="1072105"/>
    <lineage>
        <taxon>Eukaryota</taxon>
        <taxon>Fungi</taxon>
        <taxon>Dikarya</taxon>
        <taxon>Ascomycota</taxon>
        <taxon>Saccharomycotina</taxon>
        <taxon>Saccharomycetes</taxon>
        <taxon>Saccharomycetales</taxon>
        <taxon>Saccharomycetaceae</taxon>
        <taxon>Lachancea</taxon>
    </lineage>
</organism>
<accession>A0A1G4JWF2</accession>
<sequence length="767" mass="87225">MTSPTSRKTVRLASLLSGNKIVKTEGTGNFDKPDVSADDFLDGIEDYSTIPAADDDSYVSDTNLNDCEVVHDPKTPKISLKDVLTGKVNKASKPVKNSGNDAVIEDLEVLHVNDDQEKNREAHERIMSALGSAKKTNVRNLFGNFKKRPRGADSNEPKQDILVNEPLKRMHDISTLQEVVLPFPLQQHVTGPLEEIPRRPLSLPRKTTNVGSGEDVLDSKEYSSLINLVENPQDSFHERPVINRTFNDSLWTQEFAPDKLADVILEERLKSGVDSWLRDAFERLRKKTTREKLLKKKTDADDLGWFVVEDDVDETDNQQEEFVPLMILFGNAVGKNTLVKTIVNEMSGQVFEVNSSSNRSKKDIIDNVLEFSTTHYVKEKGSRGIILFSDVDVLFRERDKLFWATLERLLLASRRPVVLICRDINFVPLNLIQVAEEEKSLFHANQIDRQNAVMQIERLLNSKEIKFAPDYAESLLHHHNNDIRKCFMALQWHAVTGTIRADDQVTEAYAASHETDLASALINSCLRSDADLIESSLKWRSNFHDEKDHTLNCAIHSKEFTSLSDEERLAFDYMVDYKYHLHDCLRHPLLPFELNVGGYLSDLVLSPYAKEQNSKKIIEKATQEVASYLSSRVPDSILLSSQQYASTRMTRNSRKVKEILDRFSDDGAQNLSPYDEVFMFLTSVSTRRQMSQEIIPFLCEVAKNDRDVKEKNKRIFETAMHGAQPGSGKEVVKVLLQNHAFHPIWFNGEPDPLLEAWQIKIDAGTNE</sequence>
<dbReference type="Gene3D" id="3.40.50.300">
    <property type="entry name" value="P-loop containing nucleotide triphosphate hydrolases"/>
    <property type="match status" value="1"/>
</dbReference>
<dbReference type="GO" id="GO:0005634">
    <property type="term" value="C:nucleus"/>
    <property type="evidence" value="ECO:0007669"/>
    <property type="project" value="TreeGrafter"/>
</dbReference>
<proteinExistence type="predicted"/>
<reference evidence="2" key="1">
    <citation type="submission" date="2016-03" db="EMBL/GenBank/DDBJ databases">
        <authorList>
            <person name="Devillers H."/>
        </authorList>
    </citation>
    <scope>NUCLEOTIDE SEQUENCE [LARGE SCALE GENOMIC DNA]</scope>
</reference>
<evidence type="ECO:0000313" key="1">
    <source>
        <dbReference type="EMBL" id="SCU95252.1"/>
    </source>
</evidence>
<dbReference type="GO" id="GO:0003677">
    <property type="term" value="F:DNA binding"/>
    <property type="evidence" value="ECO:0007669"/>
    <property type="project" value="TreeGrafter"/>
</dbReference>
<dbReference type="SUPFAM" id="SSF52540">
    <property type="entry name" value="P-loop containing nucleoside triphosphate hydrolases"/>
    <property type="match status" value="1"/>
</dbReference>
<dbReference type="STRING" id="1266660.A0A1G4JWF2"/>